<dbReference type="AlphaFoldDB" id="A0A2N0VMH6"/>
<dbReference type="EMBL" id="PISP01000001">
    <property type="protein sequence ID" value="PKD45351.1"/>
    <property type="molecule type" value="Genomic_DNA"/>
</dbReference>
<accession>A0A2N0VMH6</accession>
<dbReference type="SUPFAM" id="SSF53850">
    <property type="entry name" value="Periplasmic binding protein-like II"/>
    <property type="match status" value="1"/>
</dbReference>
<protein>
    <recommendedName>
        <fullName evidence="3">Solute-binding protein family 3/N-terminal domain-containing protein</fullName>
    </recommendedName>
</protein>
<sequence>MIPKPMTKNLLGYRVPIIREGDSELFENISNREEVQQLKHGIPETWSDAVIFRENGYQVVEEGDFDDIFERLENGLFDYTAFGANEVMSVYENRATQREGLTIDPNILLFYPFPLVFYVNPDLSNLAVRVEEGMVRISDNGELDSIFNRYYGDIVEKLNLNERILFELDNPLIPDEFRDLKPNLDNL</sequence>
<proteinExistence type="predicted"/>
<evidence type="ECO:0000313" key="1">
    <source>
        <dbReference type="EMBL" id="PKD45351.1"/>
    </source>
</evidence>
<name>A0A2N0VMH6_9BACT</name>
<dbReference type="Proteomes" id="UP000233398">
    <property type="component" value="Unassembled WGS sequence"/>
</dbReference>
<reference evidence="1 2" key="1">
    <citation type="submission" date="2017-11" db="EMBL/GenBank/DDBJ databases">
        <title>Rhodohalobacter 15182 sp. nov., isolated from a salt lake.</title>
        <authorList>
            <person name="Han S."/>
        </authorList>
    </citation>
    <scope>NUCLEOTIDE SEQUENCE [LARGE SCALE GENOMIC DNA]</scope>
    <source>
        <strain evidence="1 2">15182</strain>
    </source>
</reference>
<evidence type="ECO:0008006" key="3">
    <source>
        <dbReference type="Google" id="ProtNLM"/>
    </source>
</evidence>
<dbReference type="OrthoDB" id="6382787at2"/>
<evidence type="ECO:0000313" key="2">
    <source>
        <dbReference type="Proteomes" id="UP000233398"/>
    </source>
</evidence>
<keyword evidence="2" id="KW-1185">Reference proteome</keyword>
<comment type="caution">
    <text evidence="1">The sequence shown here is derived from an EMBL/GenBank/DDBJ whole genome shotgun (WGS) entry which is preliminary data.</text>
</comment>
<gene>
    <name evidence="1" type="ORF">CWD77_03190</name>
</gene>
<organism evidence="1 2">
    <name type="scientific">Rhodohalobacter barkolensis</name>
    <dbReference type="NCBI Taxonomy" id="2053187"/>
    <lineage>
        <taxon>Bacteria</taxon>
        <taxon>Pseudomonadati</taxon>
        <taxon>Balneolota</taxon>
        <taxon>Balneolia</taxon>
        <taxon>Balneolales</taxon>
        <taxon>Balneolaceae</taxon>
        <taxon>Rhodohalobacter</taxon>
    </lineage>
</organism>